<dbReference type="GeneID" id="105039063"/>
<feature type="region of interest" description="Disordered" evidence="2">
    <location>
        <begin position="35"/>
        <end position="64"/>
    </location>
</feature>
<dbReference type="RefSeq" id="XP_073100242.1">
    <property type="nucleotide sequence ID" value="XM_073244141.1"/>
</dbReference>
<reference evidence="4" key="1">
    <citation type="submission" date="2025-08" db="UniProtKB">
        <authorList>
            <consortium name="RefSeq"/>
        </authorList>
    </citation>
    <scope>IDENTIFICATION</scope>
</reference>
<gene>
    <name evidence="4" type="primary">LOC105039063</name>
</gene>
<dbReference type="InParanoid" id="A0A6I9QQR5"/>
<organism evidence="3 4">
    <name type="scientific">Elaeis guineensis var. tenera</name>
    <name type="common">Oil palm</name>
    <dbReference type="NCBI Taxonomy" id="51953"/>
    <lineage>
        <taxon>Eukaryota</taxon>
        <taxon>Viridiplantae</taxon>
        <taxon>Streptophyta</taxon>
        <taxon>Embryophyta</taxon>
        <taxon>Tracheophyta</taxon>
        <taxon>Spermatophyta</taxon>
        <taxon>Magnoliopsida</taxon>
        <taxon>Liliopsida</taxon>
        <taxon>Arecaceae</taxon>
        <taxon>Arecoideae</taxon>
        <taxon>Cocoseae</taxon>
        <taxon>Elaeidinae</taxon>
        <taxon>Elaeis</taxon>
    </lineage>
</organism>
<dbReference type="RefSeq" id="XP_010913345.1">
    <property type="nucleotide sequence ID" value="XM_010915043.3"/>
</dbReference>
<name>A0A6I9QQR5_ELAGV</name>
<evidence type="ECO:0000256" key="2">
    <source>
        <dbReference type="SAM" id="MobiDB-lite"/>
    </source>
</evidence>
<dbReference type="AlphaFoldDB" id="A0A6I9QQR5"/>
<dbReference type="OrthoDB" id="1676631at2759"/>
<evidence type="ECO:0000313" key="3">
    <source>
        <dbReference type="Proteomes" id="UP000504607"/>
    </source>
</evidence>
<feature type="compositionally biased region" description="Basic and acidic residues" evidence="2">
    <location>
        <begin position="43"/>
        <end position="63"/>
    </location>
</feature>
<feature type="coiled-coil region" evidence="1">
    <location>
        <begin position="97"/>
        <end position="124"/>
    </location>
</feature>
<proteinExistence type="predicted"/>
<accession>A0A6I9QQR5</accession>
<evidence type="ECO:0000256" key="1">
    <source>
        <dbReference type="SAM" id="Coils"/>
    </source>
</evidence>
<dbReference type="Proteomes" id="UP000504607">
    <property type="component" value="Chromosome 2"/>
</dbReference>
<dbReference type="RefSeq" id="XP_073100240.1">
    <property type="nucleotide sequence ID" value="XM_073244139.1"/>
</dbReference>
<protein>
    <submittedName>
        <fullName evidence="4">Uncharacterized protein LOC105039063</fullName>
    </submittedName>
</protein>
<keyword evidence="3" id="KW-1185">Reference proteome</keyword>
<keyword evidence="1" id="KW-0175">Coiled coil</keyword>
<sequence>MERVLEDEIFSMNKMRREDSGIRSCKINSVEGVSQGNKYKQRTGKEASKEKGTSNIGKSERNWEGVPRTKAMVPYKKINRGGIGGGNRKIKAQHDLFKQIQYKLQSLEEDIQHLKKILLQHVEERDVLISKVVQQFHMITERLGSLNPDGISLMDHSLAIHHKLGSKNIGLAEVLHQELTPPVVTRDMKVNLNTFQVLA</sequence>
<evidence type="ECO:0000313" key="4">
    <source>
        <dbReference type="RefSeq" id="XP_010913345.1"/>
    </source>
</evidence>